<accession>A0A1W6K5C9</accession>
<proteinExistence type="predicted"/>
<evidence type="ECO:0000313" key="7">
    <source>
        <dbReference type="Proteomes" id="UP000193100"/>
    </source>
</evidence>
<keyword evidence="1" id="KW-0472">Membrane</keyword>
<dbReference type="GeneID" id="77254465"/>
<sequence>MWRQALLIGRRILPFVRSAAPITLALGVVVLLAATWWLGPRLEIGGEYPLAALQMRALVTLVVVLLVAMVWGMMLARKLRKVNVAKAEEQKEEEDPILPLERRQQRLLDRRLTELKSNLPGRKGVYRLPWYLVMGLEDAGKTSLIQRSGQTYTLTNVTRNPRTERNPFGFEWWVGDNGVLIDPDGELLSQNDGEGATSDIQQRLWTHFITWLEKNRPQRPLNGVVLAVDLARLSTGNEQQRQAQAILLRTRLRELMERLGSQLPVYISFTKMDLLYGFAPFARTLSKAEREQPLGFTFQLDGQLDADDWLGEFDQSFSKLAEQLGERLPDVLSATRDAEERAAAYSFTRQLAGLKPVLEQFLADLLSADAFSTPALVRGTYFTSVVQEGVPEDAFVSAAAANYGLASPIQPAQRGGQSSSLFTEKLFPNIIYREAGLAGDNQKVVGSRRRRIAVAAVVAVAAGLGMTAGWQHYFIENAQAATAVEERVRSFIDNWRPIGYEPDTTGRNLLEPLDQLREATLAFGDYRAEPAVVADMGLYKGHKVGPEVEESYLDMLAYQFMPALMLGVMEEMSDAPDTSSERLDHLRVLRMLYDASGRRRDIVHSYMSDYWQRAYPAQRDLQQRLLSHLDYAMLHTDLNQRVEAGDKTADMALAPFRSSVQWAQHELGRIATPDRVYRDLEKEAEQNFRSPLDLARESGPAFSTVFVRLDEFGEPLDEENTEQEDPVVIPSLLTREGLDSWFLRKSGSVTELALVDAWVLGRRDDVNFSKADEARLQAQLQSLYAENYVASWRRALSRLDIQSFSDLNHGVRILESLTSGHEPLNQLLAQVTANTRLIPGGSEEAEAARKVMEQSAHFQMVQEIERQFTDLNALIDKRGDNPSDMEQVMDVVQNLHTYLRGIQEAPDRGKAALSAARARMGLQGADPIFTLQRVASNQPAPLDRMLEKLASESWRVVLDQAVAQLERQWYQEVYQPFQQSLARHYPFNPGAGRDAALQDFERFFAPDGVLDQFYNDNLKLFLEDHPEHIAGSKRASLVRRDVLASLEKAENIRRAFFTRSGSLDVEFALEPLHLSSNKRRSVMNVDGQLVEFSHGPSQSIPLVWPNTLRDSVESRVTLVPTEVNRSPRSISENGPWALFRLLDEADITGVSSSAVDVRFALDDGEMRYRLHAGSNTNPFTQQLLAGYQIPRSLY</sequence>
<dbReference type="InterPro" id="IPR009612">
    <property type="entry name" value="IcmF-rel"/>
</dbReference>
<dbReference type="SUPFAM" id="SSF52540">
    <property type="entry name" value="P-loop containing nucleoside triphosphate hydrolases"/>
    <property type="match status" value="1"/>
</dbReference>
<dbReference type="PANTHER" id="PTHR36153">
    <property type="entry name" value="INNER MEMBRANE PROTEIN-RELATED"/>
    <property type="match status" value="1"/>
</dbReference>
<dbReference type="Pfam" id="PF21070">
    <property type="entry name" value="IcmF_helical"/>
    <property type="match status" value="1"/>
</dbReference>
<evidence type="ECO:0000259" key="2">
    <source>
        <dbReference type="Pfam" id="PF06744"/>
    </source>
</evidence>
<feature type="transmembrane region" description="Helical" evidence="1">
    <location>
        <begin position="12"/>
        <end position="37"/>
    </location>
</feature>
<keyword evidence="1" id="KW-0812">Transmembrane</keyword>
<reference evidence="6 7" key="1">
    <citation type="submission" date="2017-04" db="EMBL/GenBank/DDBJ databases">
        <title>Genome Sequence of Marinobacter salarius strain SMR5 Isolated from a culture of the Diatom Skeletonema marinoi.</title>
        <authorList>
            <person name="Topel M."/>
            <person name="Pinder M.I.M."/>
            <person name="Johansson O.N."/>
            <person name="Kourtchenko O."/>
            <person name="Godhe A."/>
            <person name="Clarke A.K."/>
        </authorList>
    </citation>
    <scope>NUCLEOTIDE SEQUENCE [LARGE SCALE GENOMIC DNA]</scope>
    <source>
        <strain evidence="6 7">SMR5</strain>
    </source>
</reference>
<dbReference type="RefSeq" id="WP_085678570.1">
    <property type="nucleotide sequence ID" value="NZ_CP020931.1"/>
</dbReference>
<dbReference type="InterPro" id="IPR048677">
    <property type="entry name" value="TssM1_hel"/>
</dbReference>
<feature type="domain" description="Type VI secretion system IcmF C-terminal" evidence="2">
    <location>
        <begin position="1067"/>
        <end position="1174"/>
    </location>
</feature>
<organism evidence="6 7">
    <name type="scientific">Marinobacter salarius</name>
    <dbReference type="NCBI Taxonomy" id="1420917"/>
    <lineage>
        <taxon>Bacteria</taxon>
        <taxon>Pseudomonadati</taxon>
        <taxon>Pseudomonadota</taxon>
        <taxon>Gammaproteobacteria</taxon>
        <taxon>Pseudomonadales</taxon>
        <taxon>Marinobacteraceae</taxon>
        <taxon>Marinobacter</taxon>
    </lineage>
</organism>
<evidence type="ECO:0000256" key="1">
    <source>
        <dbReference type="SAM" id="Phobius"/>
    </source>
</evidence>
<name>A0A1W6K5C9_9GAMM</name>
<dbReference type="Pfam" id="PF06744">
    <property type="entry name" value="IcmF_C"/>
    <property type="match status" value="1"/>
</dbReference>
<evidence type="ECO:0000259" key="4">
    <source>
        <dbReference type="Pfam" id="PF14331"/>
    </source>
</evidence>
<dbReference type="Pfam" id="PF14331">
    <property type="entry name" value="IcmF-related_N"/>
    <property type="match status" value="1"/>
</dbReference>
<dbReference type="InterPro" id="IPR027417">
    <property type="entry name" value="P-loop_NTPase"/>
</dbReference>
<feature type="transmembrane region" description="Helical" evidence="1">
    <location>
        <begin position="57"/>
        <end position="76"/>
    </location>
</feature>
<evidence type="ECO:0000259" key="3">
    <source>
        <dbReference type="Pfam" id="PF06761"/>
    </source>
</evidence>
<dbReference type="EMBL" id="CP020931">
    <property type="protein sequence ID" value="ARM82570.1"/>
    <property type="molecule type" value="Genomic_DNA"/>
</dbReference>
<evidence type="ECO:0000259" key="5">
    <source>
        <dbReference type="Pfam" id="PF21070"/>
    </source>
</evidence>
<feature type="domain" description="IcmF-related" evidence="3">
    <location>
        <begin position="510"/>
        <end position="836"/>
    </location>
</feature>
<protein>
    <submittedName>
        <fullName evidence="6">Fis family transcriptional regulator</fullName>
    </submittedName>
</protein>
<dbReference type="Proteomes" id="UP000193100">
    <property type="component" value="Chromosome"/>
</dbReference>
<dbReference type="InterPro" id="IPR025743">
    <property type="entry name" value="TssM1_N"/>
</dbReference>
<feature type="transmembrane region" description="Helical" evidence="1">
    <location>
        <begin position="452"/>
        <end position="470"/>
    </location>
</feature>
<dbReference type="InterPro" id="IPR053156">
    <property type="entry name" value="T6SS_TssM-like"/>
</dbReference>
<dbReference type="PANTHER" id="PTHR36153:SF5">
    <property type="entry name" value="EXPORTED PROTEIN"/>
    <property type="match status" value="1"/>
</dbReference>
<evidence type="ECO:0000313" key="6">
    <source>
        <dbReference type="EMBL" id="ARM82570.1"/>
    </source>
</evidence>
<feature type="domain" description="Type VI secretion system component TssM1 N-terminal" evidence="4">
    <location>
        <begin position="201"/>
        <end position="457"/>
    </location>
</feature>
<dbReference type="InterPro" id="IPR017731">
    <property type="entry name" value="TssM1-like"/>
</dbReference>
<gene>
    <name evidence="6" type="ORF">MARSALSMR5_00469</name>
</gene>
<feature type="domain" description="Type VI secretion system component TssM1 helical" evidence="5">
    <location>
        <begin position="962"/>
        <end position="1028"/>
    </location>
</feature>
<dbReference type="AlphaFoldDB" id="A0A1W6K5C9"/>
<dbReference type="Pfam" id="PF06761">
    <property type="entry name" value="IcmF-related"/>
    <property type="match status" value="1"/>
</dbReference>
<keyword evidence="1" id="KW-1133">Transmembrane helix</keyword>
<dbReference type="InterPro" id="IPR010623">
    <property type="entry name" value="IcmF_C"/>
</dbReference>
<dbReference type="NCBIfam" id="TIGR03348">
    <property type="entry name" value="VI_IcmF"/>
    <property type="match status" value="1"/>
</dbReference>